<protein>
    <submittedName>
        <fullName evidence="2">Membrane protein</fullName>
    </submittedName>
</protein>
<dbReference type="RefSeq" id="WP_035844749.1">
    <property type="nucleotide sequence ID" value="NZ_BNAB01000007.1"/>
</dbReference>
<sequence>MPRTVLILGLIALVPFVWGLATMLSDDLAVLSARNFGPRFQGPYLQLAWGSAVLAFLSGVLWGFASKAPAGVAATGYLMAVIPAGWEFLFVGGGPVAASVYLVAGMVGILGIDWLFWQQGLAPHWWMQARAIFTAVAVVCLLPIAA</sequence>
<dbReference type="AlphaFoldDB" id="A0AAN4ZZS1"/>
<dbReference type="Proteomes" id="UP000634647">
    <property type="component" value="Unassembled WGS sequence"/>
</dbReference>
<evidence type="ECO:0000313" key="2">
    <source>
        <dbReference type="EMBL" id="GHE01774.1"/>
    </source>
</evidence>
<reference evidence="2" key="3">
    <citation type="submission" date="2023-06" db="EMBL/GenBank/DDBJ databases">
        <authorList>
            <person name="Sun Q."/>
            <person name="Zhou Y."/>
        </authorList>
    </citation>
    <scope>NUCLEOTIDE SEQUENCE</scope>
    <source>
        <strain evidence="2">CGMCC 1.10859</strain>
    </source>
</reference>
<keyword evidence="1" id="KW-1133">Transmembrane helix</keyword>
<feature type="transmembrane region" description="Helical" evidence="1">
    <location>
        <begin position="129"/>
        <end position="145"/>
    </location>
</feature>
<keyword evidence="1" id="KW-0812">Transmembrane</keyword>
<keyword evidence="1" id="KW-0472">Membrane</keyword>
<evidence type="ECO:0000313" key="5">
    <source>
        <dbReference type="Proteomes" id="UP000634647"/>
    </source>
</evidence>
<evidence type="ECO:0000313" key="4">
    <source>
        <dbReference type="Proteomes" id="UP000199541"/>
    </source>
</evidence>
<evidence type="ECO:0000256" key="1">
    <source>
        <dbReference type="SAM" id="Phobius"/>
    </source>
</evidence>
<name>A0AAN4ZZS1_9RHOB</name>
<dbReference type="InterPro" id="IPR021836">
    <property type="entry name" value="DUF3429"/>
</dbReference>
<comment type="caution">
    <text evidence="2">The sequence shown here is derived from an EMBL/GenBank/DDBJ whole genome shotgun (WGS) entry which is preliminary data.</text>
</comment>
<dbReference type="EMBL" id="FNOB01000008">
    <property type="protein sequence ID" value="SDW93211.1"/>
    <property type="molecule type" value="Genomic_DNA"/>
</dbReference>
<evidence type="ECO:0000313" key="3">
    <source>
        <dbReference type="EMBL" id="SDW93211.1"/>
    </source>
</evidence>
<proteinExistence type="predicted"/>
<feature type="transmembrane region" description="Helical" evidence="1">
    <location>
        <begin position="98"/>
        <end position="117"/>
    </location>
</feature>
<reference evidence="3 4" key="2">
    <citation type="submission" date="2016-10" db="EMBL/GenBank/DDBJ databases">
        <authorList>
            <person name="Varghese N."/>
            <person name="Submissions S."/>
        </authorList>
    </citation>
    <scope>NUCLEOTIDE SEQUENCE [LARGE SCALE GENOMIC DNA]</scope>
    <source>
        <strain evidence="3 4">DSM 24802</strain>
    </source>
</reference>
<organism evidence="2 5">
    <name type="scientific">Allgaiera indica</name>
    <dbReference type="NCBI Taxonomy" id="765699"/>
    <lineage>
        <taxon>Bacteria</taxon>
        <taxon>Pseudomonadati</taxon>
        <taxon>Pseudomonadota</taxon>
        <taxon>Alphaproteobacteria</taxon>
        <taxon>Rhodobacterales</taxon>
        <taxon>Paracoccaceae</taxon>
        <taxon>Allgaiera</taxon>
    </lineage>
</organism>
<gene>
    <name evidence="2" type="ORF">GCM10008024_18890</name>
    <name evidence="3" type="ORF">SAMN05444006_10857</name>
</gene>
<feature type="transmembrane region" description="Helical" evidence="1">
    <location>
        <begin position="43"/>
        <end position="65"/>
    </location>
</feature>
<dbReference type="EMBL" id="BNAB01000007">
    <property type="protein sequence ID" value="GHE01774.1"/>
    <property type="molecule type" value="Genomic_DNA"/>
</dbReference>
<accession>A0AAN4ZZS1</accession>
<dbReference type="Proteomes" id="UP000199541">
    <property type="component" value="Unassembled WGS sequence"/>
</dbReference>
<keyword evidence="4" id="KW-1185">Reference proteome</keyword>
<reference evidence="2" key="1">
    <citation type="journal article" date="2014" name="Int. J. Syst. Evol. Microbiol.">
        <title>Complete genome sequence of Corynebacterium casei LMG S-19264T (=DSM 44701T), isolated from a smear-ripened cheese.</title>
        <authorList>
            <consortium name="US DOE Joint Genome Institute (JGI-PGF)"/>
            <person name="Walter F."/>
            <person name="Albersmeier A."/>
            <person name="Kalinowski J."/>
            <person name="Ruckert C."/>
        </authorList>
    </citation>
    <scope>NUCLEOTIDE SEQUENCE</scope>
    <source>
        <strain evidence="2">CGMCC 1.10859</strain>
    </source>
</reference>
<dbReference type="Pfam" id="PF11911">
    <property type="entry name" value="DUF3429"/>
    <property type="match status" value="1"/>
</dbReference>